<feature type="chain" id="PRO_5024328427" description="Ice-binding protein C-terminal domain-containing protein" evidence="2">
    <location>
        <begin position="30"/>
        <end position="265"/>
    </location>
</feature>
<dbReference type="InterPro" id="IPR013424">
    <property type="entry name" value="Ice-binding_C"/>
</dbReference>
<evidence type="ECO:0000259" key="3">
    <source>
        <dbReference type="Pfam" id="PF07589"/>
    </source>
</evidence>
<organism evidence="4 5">
    <name type="scientific">Desulfosarcina ovata subsp. sediminis</name>
    <dbReference type="NCBI Taxonomy" id="885957"/>
    <lineage>
        <taxon>Bacteria</taxon>
        <taxon>Pseudomonadati</taxon>
        <taxon>Thermodesulfobacteriota</taxon>
        <taxon>Desulfobacteria</taxon>
        <taxon>Desulfobacterales</taxon>
        <taxon>Desulfosarcinaceae</taxon>
        <taxon>Desulfosarcina</taxon>
    </lineage>
</organism>
<keyword evidence="1" id="KW-1133">Transmembrane helix</keyword>
<keyword evidence="2" id="KW-0732">Signal</keyword>
<reference evidence="4 5" key="1">
    <citation type="submission" date="2019-11" db="EMBL/GenBank/DDBJ databases">
        <title>Comparative genomics of hydrocarbon-degrading Desulfosarcina strains.</title>
        <authorList>
            <person name="Watanabe M."/>
            <person name="Kojima H."/>
            <person name="Fukui M."/>
        </authorList>
    </citation>
    <scope>NUCLEOTIDE SEQUENCE [LARGE SCALE GENOMIC DNA]</scope>
    <source>
        <strain evidence="4 5">28bB2T</strain>
    </source>
</reference>
<evidence type="ECO:0000313" key="5">
    <source>
        <dbReference type="Proteomes" id="UP000425960"/>
    </source>
</evidence>
<proteinExistence type="predicted"/>
<evidence type="ECO:0000256" key="1">
    <source>
        <dbReference type="SAM" id="Phobius"/>
    </source>
</evidence>
<dbReference type="Proteomes" id="UP000425960">
    <property type="component" value="Chromosome"/>
</dbReference>
<gene>
    <name evidence="4" type="ORF">DSCO28_71060</name>
</gene>
<evidence type="ECO:0000256" key="2">
    <source>
        <dbReference type="SAM" id="SignalP"/>
    </source>
</evidence>
<dbReference type="EMBL" id="AP021876">
    <property type="protein sequence ID" value="BBO86540.1"/>
    <property type="molecule type" value="Genomic_DNA"/>
</dbReference>
<accession>A0A5K8A2M9</accession>
<dbReference type="KEGG" id="dov:DSCO28_71060"/>
<sequence length="265" mass="28263">MEDGYNKMKKVLLFTLIVSISMFTTAAWAGPYAPAAGEEGSTAIHMDDEAFVAWATGYEDYIIGDNVSSTWQTPEKALGKAVGSSYDIVCLGAGGSIVLTFDTAIYDGDGYDFAVFENSFNSTFLELAYVEVSSDGVNYFRFDNDSQTASAVGGFGAVDPTNIDGLAGKYKQGYGTPFDLADLSYDAELLDIDNITYIRIVDIIGDGTYLDSDGDVIYDPYPTSGSAGFDLDAIGVINAVPVPAAIWLLGSGLLGIIGIRKRKYS</sequence>
<feature type="transmembrane region" description="Helical" evidence="1">
    <location>
        <begin position="240"/>
        <end position="259"/>
    </location>
</feature>
<dbReference type="NCBIfam" id="TIGR02595">
    <property type="entry name" value="PEP_CTERM"/>
    <property type="match status" value="1"/>
</dbReference>
<dbReference type="Pfam" id="PF07589">
    <property type="entry name" value="PEP-CTERM"/>
    <property type="match status" value="1"/>
</dbReference>
<keyword evidence="1" id="KW-0812">Transmembrane</keyword>
<keyword evidence="1" id="KW-0472">Membrane</keyword>
<protein>
    <recommendedName>
        <fullName evidence="3">Ice-binding protein C-terminal domain-containing protein</fullName>
    </recommendedName>
</protein>
<feature type="domain" description="Ice-binding protein C-terminal" evidence="3">
    <location>
        <begin position="239"/>
        <end position="262"/>
    </location>
</feature>
<feature type="signal peptide" evidence="2">
    <location>
        <begin position="1"/>
        <end position="29"/>
    </location>
</feature>
<evidence type="ECO:0000313" key="4">
    <source>
        <dbReference type="EMBL" id="BBO86540.1"/>
    </source>
</evidence>
<name>A0A5K8A2M9_9BACT</name>
<dbReference type="AlphaFoldDB" id="A0A5K8A2M9"/>